<reference evidence="2 3" key="1">
    <citation type="submission" date="2022-05" db="EMBL/GenBank/DDBJ databases">
        <authorList>
            <person name="Friedrich I."/>
            <person name="Poehlein A."/>
            <person name="Schneider D."/>
            <person name="Hertel R."/>
            <person name="Daniel R."/>
        </authorList>
    </citation>
    <scope>NUCLEOTIDE SEQUENCE [LARGE SCALE GENOMIC DNA]</scope>
</reference>
<keyword evidence="1" id="KW-0472">Membrane</keyword>
<name>A0A9E7MRD0_9CAUD</name>
<proteinExistence type="predicted"/>
<organism evidence="2 3">
    <name type="scientific">Brevundimonas phage vB_BpoS-Kikimora</name>
    <dbReference type="NCBI Taxonomy" id="2948601"/>
    <lineage>
        <taxon>Viruses</taxon>
        <taxon>Duplodnaviria</taxon>
        <taxon>Heunggongvirae</taxon>
        <taxon>Uroviricota</taxon>
        <taxon>Caudoviricetes</taxon>
        <taxon>Jeanschmidtviridae</taxon>
        <taxon>Kikimoravirus</taxon>
        <taxon>Kikimoravirus kikimora</taxon>
    </lineage>
</organism>
<feature type="transmembrane region" description="Helical" evidence="1">
    <location>
        <begin position="12"/>
        <end position="34"/>
    </location>
</feature>
<keyword evidence="1" id="KW-0812">Transmembrane</keyword>
<accession>A0A9E7MRD0</accession>
<sequence length="70" mass="7509">MRNLFNRLVLGAAGFFVGCLIVTMVLFLAAVFGAPIPDVRLVQLFGGGLLAAYMAMFGNPKVVEDMLCDL</sequence>
<gene>
    <name evidence="2" type="ORF">KIKIMORA_00820</name>
</gene>
<feature type="transmembrane region" description="Helical" evidence="1">
    <location>
        <begin position="40"/>
        <end position="57"/>
    </location>
</feature>
<evidence type="ECO:0000313" key="3">
    <source>
        <dbReference type="Proteomes" id="UP001056576"/>
    </source>
</evidence>
<protein>
    <submittedName>
        <fullName evidence="2">Uncharacterized protein</fullName>
    </submittedName>
</protein>
<dbReference type="Proteomes" id="UP001056576">
    <property type="component" value="Segment"/>
</dbReference>
<evidence type="ECO:0000313" key="2">
    <source>
        <dbReference type="EMBL" id="USN15228.1"/>
    </source>
</evidence>
<keyword evidence="1" id="KW-1133">Transmembrane helix</keyword>
<dbReference type="EMBL" id="ON529857">
    <property type="protein sequence ID" value="USN15228.1"/>
    <property type="molecule type" value="Genomic_DNA"/>
</dbReference>
<evidence type="ECO:0000256" key="1">
    <source>
        <dbReference type="SAM" id="Phobius"/>
    </source>
</evidence>
<keyword evidence="3" id="KW-1185">Reference proteome</keyword>
<dbReference type="PROSITE" id="PS51257">
    <property type="entry name" value="PROKAR_LIPOPROTEIN"/>
    <property type="match status" value="1"/>
</dbReference>